<dbReference type="InterPro" id="IPR029028">
    <property type="entry name" value="Alpha/beta_knot_MTases"/>
</dbReference>
<keyword evidence="1 3" id="KW-0489">Methyltransferase</keyword>
<dbReference type="InterPro" id="IPR001537">
    <property type="entry name" value="SpoU_MeTrfase"/>
</dbReference>
<dbReference type="STRING" id="1229726.GRFL_2036"/>
<evidence type="ECO:0000256" key="2">
    <source>
        <dbReference type="ARBA" id="ARBA00022679"/>
    </source>
</evidence>
<sequence>MKNAELDRKSVEEFKNAEKTPMIVVLDNVRSLNNIGSVFRTADAFLIEKIYLCGITATPPHKDIHKTALGATDTVNWEYVENTTDLVKQLQQEEIKVYSIEQAENSISLNEFQLPDGKIAVVFGNEVKGVQQSVVTLSDGVIEIPQAGSKHSLNISVSAGVVLWDLYAKLTF</sequence>
<dbReference type="PANTHER" id="PTHR46429:SF1">
    <property type="entry name" value="23S RRNA (GUANOSINE-2'-O-)-METHYLTRANSFERASE RLMB"/>
    <property type="match status" value="1"/>
</dbReference>
<proteinExistence type="predicted"/>
<dbReference type="PANTHER" id="PTHR46429">
    <property type="entry name" value="23S RRNA (GUANOSINE-2'-O-)-METHYLTRANSFERASE RLMB"/>
    <property type="match status" value="1"/>
</dbReference>
<keyword evidence="4" id="KW-1185">Reference proteome</keyword>
<accession>A0A1L7I584</accession>
<dbReference type="InterPro" id="IPR004441">
    <property type="entry name" value="rRNA_MeTrfase_TrmH"/>
</dbReference>
<evidence type="ECO:0000256" key="1">
    <source>
        <dbReference type="ARBA" id="ARBA00022603"/>
    </source>
</evidence>
<dbReference type="EMBL" id="CP016359">
    <property type="protein sequence ID" value="APU68760.1"/>
    <property type="molecule type" value="Genomic_DNA"/>
</dbReference>
<dbReference type="SUPFAM" id="SSF75217">
    <property type="entry name" value="alpha/beta knot"/>
    <property type="match status" value="1"/>
</dbReference>
<evidence type="ECO:0000313" key="3">
    <source>
        <dbReference type="EMBL" id="APU68760.1"/>
    </source>
</evidence>
<gene>
    <name evidence="3" type="ORF">GRFL_2036</name>
</gene>
<dbReference type="GO" id="GO:0032259">
    <property type="term" value="P:methylation"/>
    <property type="evidence" value="ECO:0007669"/>
    <property type="project" value="UniProtKB-KW"/>
</dbReference>
<protein>
    <submittedName>
        <fullName evidence="3">tRNA/rRNA methyltransferase</fullName>
    </submittedName>
</protein>
<dbReference type="InterPro" id="IPR029026">
    <property type="entry name" value="tRNA_m1G_MTases_N"/>
</dbReference>
<name>A0A1L7I584_9FLAO</name>
<dbReference type="AlphaFoldDB" id="A0A1L7I584"/>
<dbReference type="CDD" id="cd18097">
    <property type="entry name" value="SpoU-like"/>
    <property type="match status" value="1"/>
</dbReference>
<dbReference type="KEGG" id="gfl:GRFL_2036"/>
<dbReference type="GO" id="GO:0003723">
    <property type="term" value="F:RNA binding"/>
    <property type="evidence" value="ECO:0007669"/>
    <property type="project" value="InterPro"/>
</dbReference>
<dbReference type="Pfam" id="PF00588">
    <property type="entry name" value="SpoU_methylase"/>
    <property type="match status" value="1"/>
</dbReference>
<evidence type="ECO:0000313" key="4">
    <source>
        <dbReference type="Proteomes" id="UP000186230"/>
    </source>
</evidence>
<reference evidence="3 4" key="1">
    <citation type="submission" date="2016-07" db="EMBL/GenBank/DDBJ databases">
        <title>Multi-omics approach to identify versatile polysaccharide utilization systems of a marine flavobacterium Gramella flava.</title>
        <authorList>
            <person name="Tang K."/>
        </authorList>
    </citation>
    <scope>NUCLEOTIDE SEQUENCE [LARGE SCALE GENOMIC DNA]</scope>
    <source>
        <strain evidence="3 4">JLT2011</strain>
    </source>
</reference>
<dbReference type="GO" id="GO:0008173">
    <property type="term" value="F:RNA methyltransferase activity"/>
    <property type="evidence" value="ECO:0007669"/>
    <property type="project" value="InterPro"/>
</dbReference>
<organism evidence="3 4">
    <name type="scientific">Christiangramia flava JLT2011</name>
    <dbReference type="NCBI Taxonomy" id="1229726"/>
    <lineage>
        <taxon>Bacteria</taxon>
        <taxon>Pseudomonadati</taxon>
        <taxon>Bacteroidota</taxon>
        <taxon>Flavobacteriia</taxon>
        <taxon>Flavobacteriales</taxon>
        <taxon>Flavobacteriaceae</taxon>
        <taxon>Christiangramia</taxon>
    </lineage>
</organism>
<dbReference type="GO" id="GO:0005829">
    <property type="term" value="C:cytosol"/>
    <property type="evidence" value="ECO:0007669"/>
    <property type="project" value="TreeGrafter"/>
</dbReference>
<dbReference type="Proteomes" id="UP000186230">
    <property type="component" value="Chromosome"/>
</dbReference>
<dbReference type="Gene3D" id="3.40.1280.10">
    <property type="match status" value="1"/>
</dbReference>
<keyword evidence="2 3" id="KW-0808">Transferase</keyword>
<dbReference type="GO" id="GO:0006396">
    <property type="term" value="P:RNA processing"/>
    <property type="evidence" value="ECO:0007669"/>
    <property type="project" value="InterPro"/>
</dbReference>